<feature type="domain" description="Major facilitator superfamily (MFS) profile" evidence="7">
    <location>
        <begin position="17"/>
        <end position="395"/>
    </location>
</feature>
<feature type="transmembrane region" description="Helical" evidence="6">
    <location>
        <begin position="368"/>
        <end position="390"/>
    </location>
</feature>
<organism evidence="8 9">
    <name type="scientific">Effusibacillus dendaii</name>
    <dbReference type="NCBI Taxonomy" id="2743772"/>
    <lineage>
        <taxon>Bacteria</taxon>
        <taxon>Bacillati</taxon>
        <taxon>Bacillota</taxon>
        <taxon>Bacilli</taxon>
        <taxon>Bacillales</taxon>
        <taxon>Alicyclobacillaceae</taxon>
        <taxon>Effusibacillus</taxon>
    </lineage>
</organism>
<reference evidence="8 9" key="1">
    <citation type="submission" date="2020-08" db="EMBL/GenBank/DDBJ databases">
        <title>Complete Genome Sequence of Effusibacillus dendaii Strain skT53, Isolated from Farmland soil.</title>
        <authorList>
            <person name="Konishi T."/>
            <person name="Kawasaki H."/>
        </authorList>
    </citation>
    <scope>NUCLEOTIDE SEQUENCE [LARGE SCALE GENOMIC DNA]</scope>
    <source>
        <strain evidence="9">skT53</strain>
    </source>
</reference>
<dbReference type="CDD" id="cd17339">
    <property type="entry name" value="MFS_NIMT_CynX_like"/>
    <property type="match status" value="1"/>
</dbReference>
<dbReference type="KEGG" id="eff:skT53_24920"/>
<name>A0A7I8DBY4_9BACL</name>
<evidence type="ECO:0000259" key="7">
    <source>
        <dbReference type="PROSITE" id="PS50850"/>
    </source>
</evidence>
<dbReference type="GO" id="GO:0005886">
    <property type="term" value="C:plasma membrane"/>
    <property type="evidence" value="ECO:0007669"/>
    <property type="project" value="UniProtKB-SubCell"/>
</dbReference>
<evidence type="ECO:0000313" key="9">
    <source>
        <dbReference type="Proteomes" id="UP000593802"/>
    </source>
</evidence>
<evidence type="ECO:0000256" key="3">
    <source>
        <dbReference type="ARBA" id="ARBA00022692"/>
    </source>
</evidence>
<comment type="subcellular location">
    <subcellularLocation>
        <location evidence="1">Cell membrane</location>
        <topology evidence="1">Multi-pass membrane protein</topology>
    </subcellularLocation>
</comment>
<protein>
    <submittedName>
        <fullName evidence="8">Putative transporter YycB</fullName>
    </submittedName>
</protein>
<feature type="transmembrane region" description="Helical" evidence="6">
    <location>
        <begin position="105"/>
        <end position="126"/>
    </location>
</feature>
<dbReference type="Pfam" id="PF07690">
    <property type="entry name" value="MFS_1"/>
    <property type="match status" value="1"/>
</dbReference>
<accession>A0A7I8DBY4</accession>
<evidence type="ECO:0000256" key="6">
    <source>
        <dbReference type="SAM" id="Phobius"/>
    </source>
</evidence>
<dbReference type="InterPro" id="IPR052524">
    <property type="entry name" value="MFS_Cyanate_Porter"/>
</dbReference>
<dbReference type="InterPro" id="IPR004747">
    <property type="entry name" value="CynX-like"/>
</dbReference>
<keyword evidence="4 6" id="KW-1133">Transmembrane helix</keyword>
<feature type="transmembrane region" description="Helical" evidence="6">
    <location>
        <begin position="305"/>
        <end position="328"/>
    </location>
</feature>
<evidence type="ECO:0000313" key="8">
    <source>
        <dbReference type="EMBL" id="BCJ87507.1"/>
    </source>
</evidence>
<keyword evidence="3 6" id="KW-0812">Transmembrane</keyword>
<dbReference type="GO" id="GO:0022857">
    <property type="term" value="F:transmembrane transporter activity"/>
    <property type="evidence" value="ECO:0007669"/>
    <property type="project" value="InterPro"/>
</dbReference>
<feature type="transmembrane region" description="Helical" evidence="6">
    <location>
        <begin position="340"/>
        <end position="362"/>
    </location>
</feature>
<feature type="transmembrane region" description="Helical" evidence="6">
    <location>
        <begin position="250"/>
        <end position="274"/>
    </location>
</feature>
<dbReference type="PROSITE" id="PS50850">
    <property type="entry name" value="MFS"/>
    <property type="match status" value="1"/>
</dbReference>
<keyword evidence="2" id="KW-0813">Transport</keyword>
<gene>
    <name evidence="8" type="primary">yycB</name>
    <name evidence="8" type="ORF">skT53_24920</name>
</gene>
<proteinExistence type="predicted"/>
<evidence type="ECO:0000256" key="5">
    <source>
        <dbReference type="ARBA" id="ARBA00023136"/>
    </source>
</evidence>
<dbReference type="Gene3D" id="1.20.1250.20">
    <property type="entry name" value="MFS general substrate transporter like domains"/>
    <property type="match status" value="2"/>
</dbReference>
<feature type="transmembrane region" description="Helical" evidence="6">
    <location>
        <begin position="281"/>
        <end position="299"/>
    </location>
</feature>
<dbReference type="NCBIfam" id="TIGR00896">
    <property type="entry name" value="CynX"/>
    <property type="match status" value="1"/>
</dbReference>
<dbReference type="PANTHER" id="PTHR23523">
    <property type="match status" value="1"/>
</dbReference>
<feature type="transmembrane region" description="Helical" evidence="6">
    <location>
        <begin position="175"/>
        <end position="195"/>
    </location>
</feature>
<dbReference type="InterPro" id="IPR036259">
    <property type="entry name" value="MFS_trans_sf"/>
</dbReference>
<dbReference type="InterPro" id="IPR011701">
    <property type="entry name" value="MFS"/>
</dbReference>
<keyword evidence="9" id="KW-1185">Reference proteome</keyword>
<dbReference type="InterPro" id="IPR020846">
    <property type="entry name" value="MFS_dom"/>
</dbReference>
<dbReference type="Proteomes" id="UP000593802">
    <property type="component" value="Chromosome"/>
</dbReference>
<evidence type="ECO:0000256" key="4">
    <source>
        <dbReference type="ARBA" id="ARBA00022989"/>
    </source>
</evidence>
<dbReference type="SUPFAM" id="SSF103473">
    <property type="entry name" value="MFS general substrate transporter"/>
    <property type="match status" value="1"/>
</dbReference>
<feature type="transmembrane region" description="Helical" evidence="6">
    <location>
        <begin position="138"/>
        <end position="163"/>
    </location>
</feature>
<keyword evidence="5 6" id="KW-0472">Membrane</keyword>
<dbReference type="EMBL" id="AP023366">
    <property type="protein sequence ID" value="BCJ87507.1"/>
    <property type="molecule type" value="Genomic_DNA"/>
</dbReference>
<sequence>MKDRMMKTHGHSRIEMVLLIVGIVLVASNLRASLTTVGPLIGAIVSDTGLSNALAGLLTTLPLIAFAVLSLLAPKIARLFGMEYTLLASLIVLTAGIILRSLPSVVALFIGTGVLGLAIAVGNVLLPSLVKREFPNCVGLMTGVYSMSMNIWGAIASGVSVPIAQGFSLGWRRTLMCWAIFSAVAVIVWFPQLRFRHQPSPYSGAKGRELWGSRLAWQVTLFMGLQSLGFYAAVAWIPEMLHDRGISISTAGWMLSLMQFVSLPVTFIIPVLAGRLSNQRGLVTIIALLYLVGYAGLLMGGTRWISLWIILIGIGQGASISLALTFISLRASNADQAAELSGMAQSIGYLLAAVGPVLFGFLHDLTHAWTISILLLMLASVFQLIVGLGAGRNAQIAPLQSFQQDVSKAQNKKPLEIN</sequence>
<evidence type="ECO:0000256" key="1">
    <source>
        <dbReference type="ARBA" id="ARBA00004651"/>
    </source>
</evidence>
<dbReference type="PANTHER" id="PTHR23523:SF2">
    <property type="entry name" value="2-NITROIMIDAZOLE TRANSPORTER"/>
    <property type="match status" value="1"/>
</dbReference>
<dbReference type="AlphaFoldDB" id="A0A7I8DBY4"/>
<feature type="transmembrane region" description="Helical" evidence="6">
    <location>
        <begin position="215"/>
        <end position="238"/>
    </location>
</feature>
<feature type="transmembrane region" description="Helical" evidence="6">
    <location>
        <begin position="48"/>
        <end position="72"/>
    </location>
</feature>
<feature type="transmembrane region" description="Helical" evidence="6">
    <location>
        <begin position="79"/>
        <end position="99"/>
    </location>
</feature>
<evidence type="ECO:0000256" key="2">
    <source>
        <dbReference type="ARBA" id="ARBA00022448"/>
    </source>
</evidence>